<dbReference type="EMBL" id="GGEC01020650">
    <property type="protein sequence ID" value="MBX01134.1"/>
    <property type="molecule type" value="Transcribed_RNA"/>
</dbReference>
<evidence type="ECO:0000256" key="3">
    <source>
        <dbReference type="ARBA" id="ARBA00022771"/>
    </source>
</evidence>
<evidence type="ECO:0000259" key="8">
    <source>
        <dbReference type="Pfam" id="PF12874"/>
    </source>
</evidence>
<protein>
    <submittedName>
        <fullName evidence="9">Zinc finger protein 830-like isoform X1</fullName>
    </submittedName>
</protein>
<name>A0A2P2K5Y7_RHIMU</name>
<proteinExistence type="predicted"/>
<dbReference type="EMBL" id="GGEC01020648">
    <property type="protein sequence ID" value="MBX01132.1"/>
    <property type="molecule type" value="Transcribed_RNA"/>
</dbReference>
<dbReference type="GO" id="GO:0033314">
    <property type="term" value="P:mitotic DNA replication checkpoint signaling"/>
    <property type="evidence" value="ECO:0007669"/>
    <property type="project" value="TreeGrafter"/>
</dbReference>
<dbReference type="GO" id="GO:0008270">
    <property type="term" value="F:zinc ion binding"/>
    <property type="evidence" value="ECO:0007669"/>
    <property type="project" value="UniProtKB-KW"/>
</dbReference>
<evidence type="ECO:0000256" key="5">
    <source>
        <dbReference type="ARBA" id="ARBA00023054"/>
    </source>
</evidence>
<dbReference type="Gene3D" id="3.30.160.60">
    <property type="entry name" value="Classic Zinc Finger"/>
    <property type="match status" value="1"/>
</dbReference>
<evidence type="ECO:0000256" key="1">
    <source>
        <dbReference type="ARBA" id="ARBA00004123"/>
    </source>
</evidence>
<accession>A0A2P2K5Y7</accession>
<evidence type="ECO:0000256" key="4">
    <source>
        <dbReference type="ARBA" id="ARBA00022833"/>
    </source>
</evidence>
<keyword evidence="2" id="KW-0479">Metal-binding</keyword>
<dbReference type="GO" id="GO:0003676">
    <property type="term" value="F:nucleic acid binding"/>
    <property type="evidence" value="ECO:0007669"/>
    <property type="project" value="InterPro"/>
</dbReference>
<dbReference type="GO" id="GO:0033260">
    <property type="term" value="P:nuclear DNA replication"/>
    <property type="evidence" value="ECO:0007669"/>
    <property type="project" value="TreeGrafter"/>
</dbReference>
<dbReference type="AlphaFoldDB" id="A0A2P2K5Y7"/>
<organism evidence="9">
    <name type="scientific">Rhizophora mucronata</name>
    <name type="common">Asiatic mangrove</name>
    <dbReference type="NCBI Taxonomy" id="61149"/>
    <lineage>
        <taxon>Eukaryota</taxon>
        <taxon>Viridiplantae</taxon>
        <taxon>Streptophyta</taxon>
        <taxon>Embryophyta</taxon>
        <taxon>Tracheophyta</taxon>
        <taxon>Spermatophyta</taxon>
        <taxon>Magnoliopsida</taxon>
        <taxon>eudicotyledons</taxon>
        <taxon>Gunneridae</taxon>
        <taxon>Pentapetalae</taxon>
        <taxon>rosids</taxon>
        <taxon>fabids</taxon>
        <taxon>Malpighiales</taxon>
        <taxon>Rhizophoraceae</taxon>
        <taxon>Rhizophora</taxon>
    </lineage>
</organism>
<keyword evidence="3" id="KW-0863">Zinc-finger</keyword>
<dbReference type="InterPro" id="IPR036236">
    <property type="entry name" value="Znf_C2H2_sf"/>
</dbReference>
<evidence type="ECO:0000256" key="2">
    <source>
        <dbReference type="ARBA" id="ARBA00022723"/>
    </source>
</evidence>
<feature type="compositionally biased region" description="Polar residues" evidence="7">
    <location>
        <begin position="134"/>
        <end position="149"/>
    </location>
</feature>
<dbReference type="PANTHER" id="PTHR13278:SF0">
    <property type="entry name" value="ZINC FINGER PROTEIN 830"/>
    <property type="match status" value="1"/>
</dbReference>
<feature type="compositionally biased region" description="Polar residues" evidence="7">
    <location>
        <begin position="182"/>
        <end position="192"/>
    </location>
</feature>
<feature type="region of interest" description="Disordered" evidence="7">
    <location>
        <begin position="69"/>
        <end position="99"/>
    </location>
</feature>
<dbReference type="GO" id="GO:0005681">
    <property type="term" value="C:spliceosomal complex"/>
    <property type="evidence" value="ECO:0007669"/>
    <property type="project" value="InterPro"/>
</dbReference>
<dbReference type="GO" id="GO:0044773">
    <property type="term" value="P:mitotic DNA damage checkpoint signaling"/>
    <property type="evidence" value="ECO:0007669"/>
    <property type="project" value="TreeGrafter"/>
</dbReference>
<dbReference type="PANTHER" id="PTHR13278">
    <property type="entry name" value="ZINC FINGER PROTEIN 830"/>
    <property type="match status" value="1"/>
</dbReference>
<feature type="compositionally biased region" description="Acidic residues" evidence="7">
    <location>
        <begin position="305"/>
        <end position="314"/>
    </location>
</feature>
<feature type="region of interest" description="Disordered" evidence="7">
    <location>
        <begin position="282"/>
        <end position="314"/>
    </location>
</feature>
<keyword evidence="5" id="KW-0175">Coiled coil</keyword>
<keyword evidence="6" id="KW-0539">Nucleus</keyword>
<feature type="region of interest" description="Disordered" evidence="7">
    <location>
        <begin position="182"/>
        <end position="201"/>
    </location>
</feature>
<reference evidence="9" key="1">
    <citation type="submission" date="2018-02" db="EMBL/GenBank/DDBJ databases">
        <title>Rhizophora mucronata_Transcriptome.</title>
        <authorList>
            <person name="Meera S.P."/>
            <person name="Sreeshan A."/>
            <person name="Augustine A."/>
        </authorList>
    </citation>
    <scope>NUCLEOTIDE SEQUENCE</scope>
    <source>
        <tissue evidence="9">Leaf</tissue>
    </source>
</reference>
<feature type="compositionally biased region" description="Basic and acidic residues" evidence="7">
    <location>
        <begin position="150"/>
        <end position="161"/>
    </location>
</feature>
<keyword evidence="4" id="KW-0862">Zinc</keyword>
<sequence>MDPAKKKALFRAKLNAQKKEKRIISPLVRYNEIDQPICRVCNVVLKSESLWDAHQSSRKHHEAINNLRATAAKRPHDDSVSEPITELDRHKDAHKAELDDAKYETSVKLSKTLPSSALPPDFFDKHEAKRQKTGSDTAKSVNKEGSIQSKAEESFLEDKLNEVPNENDGLSKKIELSSDFSSIPAENTGSETKQIKGALPEGFFDNKESDLRARGIKPVKPDVKDEYKEFEKLIQEDLQEVDDRLGEEEIDAAEMIEEYESFEQKAYRQKVEQLRKKKMDLMAVRSSKHSPSSDVAGKEPLVEESSSDDEVDEDFAVDWRAQHL</sequence>
<dbReference type="Pfam" id="PF12874">
    <property type="entry name" value="zf-met"/>
    <property type="match status" value="1"/>
</dbReference>
<comment type="subcellular location">
    <subcellularLocation>
        <location evidence="1">Nucleus</location>
    </subcellularLocation>
</comment>
<feature type="region of interest" description="Disordered" evidence="7">
    <location>
        <begin position="116"/>
        <end position="169"/>
    </location>
</feature>
<dbReference type="SUPFAM" id="SSF57667">
    <property type="entry name" value="beta-beta-alpha zinc fingers"/>
    <property type="match status" value="1"/>
</dbReference>
<dbReference type="InterPro" id="IPR040050">
    <property type="entry name" value="ZNF830-like"/>
</dbReference>
<feature type="domain" description="C2H2-type" evidence="8">
    <location>
        <begin position="37"/>
        <end position="60"/>
    </location>
</feature>
<dbReference type="InterPro" id="IPR013087">
    <property type="entry name" value="Znf_C2H2_type"/>
</dbReference>
<feature type="compositionally biased region" description="Basic and acidic residues" evidence="7">
    <location>
        <begin position="86"/>
        <end position="99"/>
    </location>
</feature>
<evidence type="ECO:0000313" key="9">
    <source>
        <dbReference type="EMBL" id="MBX01132.1"/>
    </source>
</evidence>
<evidence type="ECO:0000256" key="7">
    <source>
        <dbReference type="SAM" id="MobiDB-lite"/>
    </source>
</evidence>
<evidence type="ECO:0000256" key="6">
    <source>
        <dbReference type="ARBA" id="ARBA00023242"/>
    </source>
</evidence>